<protein>
    <submittedName>
        <fullName evidence="2">Flagellar motor switch protein FliM</fullName>
    </submittedName>
</protein>
<sequence>MSPAKALRLALCRTSEVLWELALVTQGVQQEVLDQDGCIEMLAPGLLLVLMEGPEGARGLASFDREIMTGMIEIQTISKVTRMPIEDRPLTPTDAAMMAPLIDGTLERFESNLAGHPDLVQLSGFRFGAIVEDARTASLLLEAATFRAFRVTLDLDTGTRRGEIQIMLPEREISIAPNPTAASEPGPHEPRMMLVPAHIEAILARIRMPLSKASALRPGDLIELPDKALEKAELVAAKGHRLAAGRLGQMNGFRAIRLNLPPGIKRVQQLEAEADVEDAVMDFAAPPEEDIGELSFGGGMDLPETEIDLPGADFDFSEAEEDLPDLPALDFDTEFGGGGDFDFDADAMEEGGEDFPMAAMETEWDDK</sequence>
<organism evidence="2 3">
    <name type="scientific">Puniceibacterium sediminis</name>
    <dbReference type="NCBI Taxonomy" id="1608407"/>
    <lineage>
        <taxon>Bacteria</taxon>
        <taxon>Pseudomonadati</taxon>
        <taxon>Pseudomonadota</taxon>
        <taxon>Alphaproteobacteria</taxon>
        <taxon>Rhodobacterales</taxon>
        <taxon>Paracoccaceae</taxon>
        <taxon>Puniceibacterium</taxon>
    </lineage>
</organism>
<keyword evidence="2" id="KW-0966">Cell projection</keyword>
<dbReference type="EMBL" id="FZNN01000012">
    <property type="protein sequence ID" value="SNR59820.1"/>
    <property type="molecule type" value="Genomic_DNA"/>
</dbReference>
<feature type="domain" description="Flagellar motor switch protein FliN-like C-terminal" evidence="1">
    <location>
        <begin position="192"/>
        <end position="258"/>
    </location>
</feature>
<evidence type="ECO:0000259" key="1">
    <source>
        <dbReference type="Pfam" id="PF01052"/>
    </source>
</evidence>
<reference evidence="2 3" key="1">
    <citation type="submission" date="2017-06" db="EMBL/GenBank/DDBJ databases">
        <authorList>
            <person name="Kim H.J."/>
            <person name="Triplett B.A."/>
        </authorList>
    </citation>
    <scope>NUCLEOTIDE SEQUENCE [LARGE SCALE GENOMIC DNA]</scope>
    <source>
        <strain evidence="2 3">DSM 29052</strain>
    </source>
</reference>
<accession>A0A238XM86</accession>
<keyword evidence="3" id="KW-1185">Reference proteome</keyword>
<name>A0A238XM86_9RHOB</name>
<dbReference type="Proteomes" id="UP000198417">
    <property type="component" value="Unassembled WGS sequence"/>
</dbReference>
<keyword evidence="2" id="KW-0969">Cilium</keyword>
<keyword evidence="2" id="KW-0282">Flagellum</keyword>
<dbReference type="AlphaFoldDB" id="A0A238XM86"/>
<evidence type="ECO:0000313" key="3">
    <source>
        <dbReference type="Proteomes" id="UP000198417"/>
    </source>
</evidence>
<gene>
    <name evidence="2" type="ORF">SAMN06265370_11224</name>
</gene>
<evidence type="ECO:0000313" key="2">
    <source>
        <dbReference type="EMBL" id="SNR59820.1"/>
    </source>
</evidence>
<dbReference type="SUPFAM" id="SSF101801">
    <property type="entry name" value="Surface presentation of antigens (SPOA)"/>
    <property type="match status" value="1"/>
</dbReference>
<dbReference type="Pfam" id="PF01052">
    <property type="entry name" value="FliMN_C"/>
    <property type="match status" value="1"/>
</dbReference>
<dbReference type="InterPro" id="IPR001543">
    <property type="entry name" value="FliN-like_C"/>
</dbReference>
<dbReference type="InterPro" id="IPR036429">
    <property type="entry name" value="SpoA-like_sf"/>
</dbReference>
<dbReference type="Gene3D" id="2.30.330.10">
    <property type="entry name" value="SpoA-like"/>
    <property type="match status" value="1"/>
</dbReference>
<proteinExistence type="predicted"/>